<accession>A0AAX3NEV5</accession>
<dbReference type="AlphaFoldDB" id="A0AAX3NEV5"/>
<evidence type="ECO:0000313" key="2">
    <source>
        <dbReference type="EMBL" id="WEA14124.1"/>
    </source>
</evidence>
<dbReference type="EMBL" id="CP118627">
    <property type="protein sequence ID" value="WEA14124.1"/>
    <property type="molecule type" value="Genomic_DNA"/>
</dbReference>
<dbReference type="RefSeq" id="WP_274978390.1">
    <property type="nucleotide sequence ID" value="NZ_CP118627.1"/>
</dbReference>
<dbReference type="InterPro" id="IPR006528">
    <property type="entry name" value="Phage_head_morphogenesis_dom"/>
</dbReference>
<proteinExistence type="predicted"/>
<evidence type="ECO:0000313" key="3">
    <source>
        <dbReference type="Proteomes" id="UP001217324"/>
    </source>
</evidence>
<evidence type="ECO:0000259" key="1">
    <source>
        <dbReference type="Pfam" id="PF04233"/>
    </source>
</evidence>
<sequence length="347" mass="39786">MKTPDYWIKREKAWQAQQIKDDKKRMAQIMDKLFDAQEAIQKEINANWQNFANGEGISVSEAMKRADKMDVQSFGRKAKKYVEEKDFSHKANQVLKLYNLTMRVNRLELLKANIGLELIAVFDELDKYFSNKLTGVALNEFERQAGILGLTVPKDGYTTLIETVLKGSFNVEGFATFSDKLWQYQFELKADIEKLLIRSVTSGINPKELSPQLKKLMTEAGRENATYNANRLLISETTRIQTAIQEESYKRAAIEEYEYIAEPDACPVCGALNGKIFKLTDMSPGINAPNMHPWCKCSTAPHVDDKSFWNSLLKRGVINQDEYNQAFEDRSEADRAIKEIKIDRKNK</sequence>
<dbReference type="NCBIfam" id="TIGR01641">
    <property type="entry name" value="phageSPP1_gp7"/>
    <property type="match status" value="1"/>
</dbReference>
<feature type="domain" description="Phage head morphogenesis" evidence="1">
    <location>
        <begin position="191"/>
        <end position="299"/>
    </location>
</feature>
<gene>
    <name evidence="2" type="ORF">PWF74_01165</name>
</gene>
<reference evidence="2" key="1">
    <citation type="submission" date="2023-02" db="EMBL/GenBank/DDBJ databases">
        <title>Comparative genomics and fermentation flavor characterization of five lactic acid bacteria reveal flavor biosynthesis metabolic pathways in fermented muskmelon puree.</title>
        <authorList>
            <person name="Yuan L."/>
            <person name="Li M."/>
            <person name="Xu X."/>
            <person name="Lao F."/>
            <person name="Wu J."/>
        </authorList>
    </citation>
    <scope>NUCLEOTIDE SEQUENCE</scope>
    <source>
        <strain evidence="2">Pa-2</strain>
    </source>
</reference>
<organism evidence="2 3">
    <name type="scientific">Lactococcus garvieae</name>
    <dbReference type="NCBI Taxonomy" id="1363"/>
    <lineage>
        <taxon>Bacteria</taxon>
        <taxon>Bacillati</taxon>
        <taxon>Bacillota</taxon>
        <taxon>Bacilli</taxon>
        <taxon>Lactobacillales</taxon>
        <taxon>Streptococcaceae</taxon>
        <taxon>Lactococcus</taxon>
    </lineage>
</organism>
<name>A0AAX3NEV5_9LACT</name>
<dbReference type="Proteomes" id="UP001217324">
    <property type="component" value="Chromosome"/>
</dbReference>
<protein>
    <submittedName>
        <fullName evidence="2">Minor capsid protein</fullName>
    </submittedName>
</protein>
<dbReference type="Pfam" id="PF04233">
    <property type="entry name" value="Phage_Mu_F"/>
    <property type="match status" value="1"/>
</dbReference>